<comment type="caution">
    <text evidence="1">The sequence shown here is derived from an EMBL/GenBank/DDBJ whole genome shotgun (WGS) entry which is preliminary data.</text>
</comment>
<reference evidence="1" key="2">
    <citation type="journal article" date="2023" name="Science">
        <title>Genomic signatures of disease resistance in endangered staghorn corals.</title>
        <authorList>
            <person name="Vollmer S.V."/>
            <person name="Selwyn J.D."/>
            <person name="Despard B.A."/>
            <person name="Roesel C.L."/>
        </authorList>
    </citation>
    <scope>NUCLEOTIDE SEQUENCE</scope>
    <source>
        <strain evidence="1">K2</strain>
    </source>
</reference>
<dbReference type="AlphaFoldDB" id="A0AAD9QRD2"/>
<evidence type="ECO:0000313" key="1">
    <source>
        <dbReference type="EMBL" id="KAK2565959.1"/>
    </source>
</evidence>
<dbReference type="Proteomes" id="UP001249851">
    <property type="component" value="Unassembled WGS sequence"/>
</dbReference>
<protein>
    <submittedName>
        <fullName evidence="1">Uncharacterized protein</fullName>
    </submittedName>
</protein>
<dbReference type="EMBL" id="JARQWQ010000018">
    <property type="protein sequence ID" value="KAK2565959.1"/>
    <property type="molecule type" value="Genomic_DNA"/>
</dbReference>
<proteinExistence type="predicted"/>
<organism evidence="1 2">
    <name type="scientific">Acropora cervicornis</name>
    <name type="common">Staghorn coral</name>
    <dbReference type="NCBI Taxonomy" id="6130"/>
    <lineage>
        <taxon>Eukaryota</taxon>
        <taxon>Metazoa</taxon>
        <taxon>Cnidaria</taxon>
        <taxon>Anthozoa</taxon>
        <taxon>Hexacorallia</taxon>
        <taxon>Scleractinia</taxon>
        <taxon>Astrocoeniina</taxon>
        <taxon>Acroporidae</taxon>
        <taxon>Acropora</taxon>
    </lineage>
</organism>
<evidence type="ECO:0000313" key="2">
    <source>
        <dbReference type="Proteomes" id="UP001249851"/>
    </source>
</evidence>
<reference evidence="1" key="1">
    <citation type="journal article" date="2023" name="G3 (Bethesda)">
        <title>Whole genome assembly and annotation of the endangered Caribbean coral Acropora cervicornis.</title>
        <authorList>
            <person name="Selwyn J.D."/>
            <person name="Vollmer S.V."/>
        </authorList>
    </citation>
    <scope>NUCLEOTIDE SEQUENCE</scope>
    <source>
        <strain evidence="1">K2</strain>
    </source>
</reference>
<gene>
    <name evidence="1" type="ORF">P5673_010268</name>
</gene>
<keyword evidence="2" id="KW-1185">Reference proteome</keyword>
<name>A0AAD9QRD2_ACRCE</name>
<sequence length="63" mass="7217">MTSMPIPCSSSRHSLSLLSWEIYSYCNAHLIKFYPNLCNRMPVKRLANQNTSTSMSVSRVHIN</sequence>
<accession>A0AAD9QRD2</accession>